<comment type="caution">
    <text evidence="1">The sequence shown here is derived from an EMBL/GenBank/DDBJ whole genome shotgun (WGS) entry which is preliminary data.</text>
</comment>
<sequence length="84" mass="9706">MLKLQQNSDIWQIYCIRQPKTTASMLAETCFSQKKPVSFKKNSPVMCNQFIVNPQLKSHLFKTHVIQIMYCAQLSKSANDVKNL</sequence>
<reference evidence="1 2" key="1">
    <citation type="journal article" date="2018" name="Sci. Rep.">
        <title>Genomic signatures of local adaptation to the degree of environmental predictability in rotifers.</title>
        <authorList>
            <person name="Franch-Gras L."/>
            <person name="Hahn C."/>
            <person name="Garcia-Roger E.M."/>
            <person name="Carmona M.J."/>
            <person name="Serra M."/>
            <person name="Gomez A."/>
        </authorList>
    </citation>
    <scope>NUCLEOTIDE SEQUENCE [LARGE SCALE GENOMIC DNA]</scope>
    <source>
        <strain evidence="1">HYR1</strain>
    </source>
</reference>
<gene>
    <name evidence="1" type="ORF">BpHYR1_016549</name>
</gene>
<organism evidence="1 2">
    <name type="scientific">Brachionus plicatilis</name>
    <name type="common">Marine rotifer</name>
    <name type="synonym">Brachionus muelleri</name>
    <dbReference type="NCBI Taxonomy" id="10195"/>
    <lineage>
        <taxon>Eukaryota</taxon>
        <taxon>Metazoa</taxon>
        <taxon>Spiralia</taxon>
        <taxon>Gnathifera</taxon>
        <taxon>Rotifera</taxon>
        <taxon>Eurotatoria</taxon>
        <taxon>Monogononta</taxon>
        <taxon>Pseudotrocha</taxon>
        <taxon>Ploima</taxon>
        <taxon>Brachionidae</taxon>
        <taxon>Brachionus</taxon>
    </lineage>
</organism>
<dbReference type="Proteomes" id="UP000276133">
    <property type="component" value="Unassembled WGS sequence"/>
</dbReference>
<dbReference type="AlphaFoldDB" id="A0A3M7T3B0"/>
<dbReference type="EMBL" id="REGN01000369">
    <property type="protein sequence ID" value="RNA42389.1"/>
    <property type="molecule type" value="Genomic_DNA"/>
</dbReference>
<protein>
    <submittedName>
        <fullName evidence="1">Uncharacterized protein</fullName>
    </submittedName>
</protein>
<name>A0A3M7T3B0_BRAPC</name>
<evidence type="ECO:0000313" key="1">
    <source>
        <dbReference type="EMBL" id="RNA42389.1"/>
    </source>
</evidence>
<keyword evidence="2" id="KW-1185">Reference proteome</keyword>
<evidence type="ECO:0000313" key="2">
    <source>
        <dbReference type="Proteomes" id="UP000276133"/>
    </source>
</evidence>
<accession>A0A3M7T3B0</accession>
<proteinExistence type="predicted"/>